<organism evidence="1 2">
    <name type="scientific">Macroventuria anomochaeta</name>
    <dbReference type="NCBI Taxonomy" id="301207"/>
    <lineage>
        <taxon>Eukaryota</taxon>
        <taxon>Fungi</taxon>
        <taxon>Dikarya</taxon>
        <taxon>Ascomycota</taxon>
        <taxon>Pezizomycotina</taxon>
        <taxon>Dothideomycetes</taxon>
        <taxon>Pleosporomycetidae</taxon>
        <taxon>Pleosporales</taxon>
        <taxon>Pleosporineae</taxon>
        <taxon>Didymellaceae</taxon>
        <taxon>Macroventuria</taxon>
    </lineage>
</organism>
<keyword evidence="2" id="KW-1185">Reference proteome</keyword>
<evidence type="ECO:0000313" key="2">
    <source>
        <dbReference type="Proteomes" id="UP000799754"/>
    </source>
</evidence>
<proteinExistence type="predicted"/>
<reference evidence="1" key="1">
    <citation type="journal article" date="2020" name="Stud. Mycol.">
        <title>101 Dothideomycetes genomes: a test case for predicting lifestyles and emergence of pathogens.</title>
        <authorList>
            <person name="Haridas S."/>
            <person name="Albert R."/>
            <person name="Binder M."/>
            <person name="Bloem J."/>
            <person name="Labutti K."/>
            <person name="Salamov A."/>
            <person name="Andreopoulos B."/>
            <person name="Baker S."/>
            <person name="Barry K."/>
            <person name="Bills G."/>
            <person name="Bluhm B."/>
            <person name="Cannon C."/>
            <person name="Castanera R."/>
            <person name="Culley D."/>
            <person name="Daum C."/>
            <person name="Ezra D."/>
            <person name="Gonzalez J."/>
            <person name="Henrissat B."/>
            <person name="Kuo A."/>
            <person name="Liang C."/>
            <person name="Lipzen A."/>
            <person name="Lutzoni F."/>
            <person name="Magnuson J."/>
            <person name="Mondo S."/>
            <person name="Nolan M."/>
            <person name="Ohm R."/>
            <person name="Pangilinan J."/>
            <person name="Park H.-J."/>
            <person name="Ramirez L."/>
            <person name="Alfaro M."/>
            <person name="Sun H."/>
            <person name="Tritt A."/>
            <person name="Yoshinaga Y."/>
            <person name="Zwiers L.-H."/>
            <person name="Turgeon B."/>
            <person name="Goodwin S."/>
            <person name="Spatafora J."/>
            <person name="Crous P."/>
            <person name="Grigoriev I."/>
        </authorList>
    </citation>
    <scope>NUCLEOTIDE SEQUENCE</scope>
    <source>
        <strain evidence="1">CBS 525.71</strain>
    </source>
</reference>
<dbReference type="EMBL" id="MU006712">
    <property type="protein sequence ID" value="KAF2628844.1"/>
    <property type="molecule type" value="Genomic_DNA"/>
</dbReference>
<sequence>MRFVVWLAVALAGTVTAKGTKPEASGRAPAKPTVKRVQQTVSKSTKTSSACFYDDYTPKADAGPSDDSVQKRSIGGRILIEKRKLNEVPTKFGNCEFAAKAAGLKYRNNPTVDNVLNNINGAGAIPKWFSLNDDCKAAPGFDVVGDSPARKDKVQTVTANGRVVEIPKYNVDHVWELKLMTKFFESVLPGPKSPGATLTCADFEASFLVTGAKPADQPLQKLYDRMPQALERPRPEIDTLEFAGTSVELNAKKARILTPKADASSLFGFNHLASLQNIKDKIHALRTVSTTIAMMNDGRVVKLFDRAQDRLKVYMGEVDTRIANPANKLRLSRTGFTWTDAFKKWMEKYIADRGDETWTWVRDMMLEVQKDINKMPSKTEAEKTRKALHQEYLDTFKKSAYSKQSHYTVKWKA</sequence>
<protein>
    <submittedName>
        <fullName evidence="1">Uncharacterized protein</fullName>
    </submittedName>
</protein>
<evidence type="ECO:0000313" key="1">
    <source>
        <dbReference type="EMBL" id="KAF2628844.1"/>
    </source>
</evidence>
<gene>
    <name evidence="1" type="ORF">BU25DRAFT_466749</name>
</gene>
<name>A0ACB6S628_9PLEO</name>
<accession>A0ACB6S628</accession>
<dbReference type="Proteomes" id="UP000799754">
    <property type="component" value="Unassembled WGS sequence"/>
</dbReference>
<comment type="caution">
    <text evidence="1">The sequence shown here is derived from an EMBL/GenBank/DDBJ whole genome shotgun (WGS) entry which is preliminary data.</text>
</comment>